<reference evidence="3" key="2">
    <citation type="submission" date="2023-05" db="EMBL/GenBank/DDBJ databases">
        <authorList>
            <person name="Schelkunov M.I."/>
        </authorList>
    </citation>
    <scope>NUCLEOTIDE SEQUENCE</scope>
    <source>
        <strain evidence="3">Hsosn_3</strain>
        <tissue evidence="3">Leaf</tissue>
    </source>
</reference>
<dbReference type="Proteomes" id="UP001237642">
    <property type="component" value="Unassembled WGS sequence"/>
</dbReference>
<feature type="region of interest" description="Disordered" evidence="2">
    <location>
        <begin position="214"/>
        <end position="240"/>
    </location>
</feature>
<reference evidence="3" key="1">
    <citation type="submission" date="2023-02" db="EMBL/GenBank/DDBJ databases">
        <title>Genome of toxic invasive species Heracleum sosnowskyi carries increased number of genes despite the absence of recent whole-genome duplications.</title>
        <authorList>
            <person name="Schelkunov M."/>
            <person name="Shtratnikova V."/>
            <person name="Makarenko M."/>
            <person name="Klepikova A."/>
            <person name="Omelchenko D."/>
            <person name="Novikova G."/>
            <person name="Obukhova E."/>
            <person name="Bogdanov V."/>
            <person name="Penin A."/>
            <person name="Logacheva M."/>
        </authorList>
    </citation>
    <scope>NUCLEOTIDE SEQUENCE</scope>
    <source>
        <strain evidence="3">Hsosn_3</strain>
        <tissue evidence="3">Leaf</tissue>
    </source>
</reference>
<dbReference type="AlphaFoldDB" id="A0AAD8J4I3"/>
<sequence length="319" mass="36347">MGITFAQLATALVQGSRWTNAAKRKSLIRQAKCSLIANMSRRKANIRHWRSDVGHLLQIGQQDEAWSRVERLCREQFIVSAYAQLYQFCDCIYLKLDAMSKSKRHSELSNDVWEAVSSLIFAASRCGDLPELHSMRNMFKQYFGEEFERTCVELRPGNNVYPQIKEYLSRKLVVPADVKHQLLNDIAKEEIIPSLGTSYNRGQKLVPESQMAIYPKTNTPKTNTSNTSYSSASSHSAALPVQNESKDISVTKSHGLQNSSAIVAETQKRVKDLKPCLSHVHPNLPDYDDLVVKFKDIKTKSMQNYSNRNIIERLMGRQY</sequence>
<comment type="similarity">
    <text evidence="1">Belongs to the IST1 family.</text>
</comment>
<evidence type="ECO:0000256" key="1">
    <source>
        <dbReference type="ARBA" id="ARBA00005536"/>
    </source>
</evidence>
<organism evidence="3 4">
    <name type="scientific">Heracleum sosnowskyi</name>
    <dbReference type="NCBI Taxonomy" id="360622"/>
    <lineage>
        <taxon>Eukaryota</taxon>
        <taxon>Viridiplantae</taxon>
        <taxon>Streptophyta</taxon>
        <taxon>Embryophyta</taxon>
        <taxon>Tracheophyta</taxon>
        <taxon>Spermatophyta</taxon>
        <taxon>Magnoliopsida</taxon>
        <taxon>eudicotyledons</taxon>
        <taxon>Gunneridae</taxon>
        <taxon>Pentapetalae</taxon>
        <taxon>asterids</taxon>
        <taxon>campanulids</taxon>
        <taxon>Apiales</taxon>
        <taxon>Apiaceae</taxon>
        <taxon>Apioideae</taxon>
        <taxon>apioid superclade</taxon>
        <taxon>Tordylieae</taxon>
        <taxon>Tordyliinae</taxon>
        <taxon>Heracleum</taxon>
    </lineage>
</organism>
<dbReference type="EMBL" id="JAUIZM010000002">
    <property type="protein sequence ID" value="KAK1395620.1"/>
    <property type="molecule type" value="Genomic_DNA"/>
</dbReference>
<gene>
    <name evidence="3" type="ORF">POM88_005483</name>
</gene>
<keyword evidence="4" id="KW-1185">Reference proteome</keyword>
<evidence type="ECO:0000256" key="2">
    <source>
        <dbReference type="SAM" id="MobiDB-lite"/>
    </source>
</evidence>
<proteinExistence type="inferred from homology"/>
<comment type="caution">
    <text evidence="3">The sequence shown here is derived from an EMBL/GenBank/DDBJ whole genome shotgun (WGS) entry which is preliminary data.</text>
</comment>
<evidence type="ECO:0000313" key="3">
    <source>
        <dbReference type="EMBL" id="KAK1395620.1"/>
    </source>
</evidence>
<dbReference type="GO" id="GO:0015031">
    <property type="term" value="P:protein transport"/>
    <property type="evidence" value="ECO:0007669"/>
    <property type="project" value="InterPro"/>
</dbReference>
<dbReference type="InterPro" id="IPR042277">
    <property type="entry name" value="IST1-like"/>
</dbReference>
<protein>
    <recommendedName>
        <fullName evidence="5">IST1 homolog</fullName>
    </recommendedName>
</protein>
<name>A0AAD8J4I3_9APIA</name>
<dbReference type="PANTHER" id="PTHR12161:SF58">
    <property type="entry name" value="REGULATOR OF VPS4 ACTIVITY IN THE MVB PATHWAY PROTEIN"/>
    <property type="match status" value="1"/>
</dbReference>
<dbReference type="PANTHER" id="PTHR12161">
    <property type="entry name" value="IST1 FAMILY MEMBER"/>
    <property type="match status" value="1"/>
</dbReference>
<evidence type="ECO:0000313" key="4">
    <source>
        <dbReference type="Proteomes" id="UP001237642"/>
    </source>
</evidence>
<dbReference type="Gene3D" id="1.20.1260.60">
    <property type="entry name" value="Vacuolar protein sorting-associated protein Ist1"/>
    <property type="match status" value="1"/>
</dbReference>
<accession>A0AAD8J4I3</accession>
<dbReference type="InterPro" id="IPR005061">
    <property type="entry name" value="Ist1"/>
</dbReference>
<dbReference type="Pfam" id="PF03398">
    <property type="entry name" value="Ist1"/>
    <property type="match status" value="1"/>
</dbReference>
<evidence type="ECO:0008006" key="5">
    <source>
        <dbReference type="Google" id="ProtNLM"/>
    </source>
</evidence>
<feature type="compositionally biased region" description="Low complexity" evidence="2">
    <location>
        <begin position="214"/>
        <end position="238"/>
    </location>
</feature>